<feature type="site" description="Transition state stabilizer" evidence="4">
    <location>
        <position position="157"/>
    </location>
</feature>
<dbReference type="NCBIfam" id="NF003624">
    <property type="entry name" value="PRK05265.1-2"/>
    <property type="match status" value="1"/>
</dbReference>
<feature type="binding site" evidence="4">
    <location>
        <position position="24"/>
    </location>
    <ligand>
        <name>3-amino-2-oxopropyl phosphate</name>
        <dbReference type="ChEBI" id="CHEBI:57279"/>
    </ligand>
</feature>
<accession>A0A8J2YYH2</accession>
<dbReference type="Gene3D" id="3.20.20.70">
    <property type="entry name" value="Aldolase class I"/>
    <property type="match status" value="1"/>
</dbReference>
<feature type="binding site" evidence="4">
    <location>
        <begin position="15"/>
        <end position="16"/>
    </location>
    <ligand>
        <name>1-deoxy-D-xylulose 5-phosphate</name>
        <dbReference type="ChEBI" id="CHEBI:57792"/>
    </ligand>
</feature>
<feature type="binding site" evidence="4">
    <location>
        <position position="13"/>
    </location>
    <ligand>
        <name>3-amino-2-oxopropyl phosphate</name>
        <dbReference type="ChEBI" id="CHEBI:57279"/>
    </ligand>
</feature>
<reference evidence="6" key="2">
    <citation type="submission" date="2020-09" db="EMBL/GenBank/DDBJ databases">
        <authorList>
            <person name="Sun Q."/>
            <person name="Zhou Y."/>
        </authorList>
    </citation>
    <scope>NUCLEOTIDE SEQUENCE</scope>
    <source>
        <strain evidence="6">CGMCC 1.15725</strain>
    </source>
</reference>
<dbReference type="EMBL" id="BMJQ01000017">
    <property type="protein sequence ID" value="GGF41057.1"/>
    <property type="molecule type" value="Genomic_DNA"/>
</dbReference>
<evidence type="ECO:0000256" key="2">
    <source>
        <dbReference type="ARBA" id="ARBA00022679"/>
    </source>
</evidence>
<comment type="function">
    <text evidence="4">Catalyzes the complicated ring closure reaction between the two acyclic compounds 1-deoxy-D-xylulose-5-phosphate (DXP) and 3-amino-2-oxopropyl phosphate (1-amino-acetone-3-phosphate or AAP) to form pyridoxine 5'-phosphate (PNP) and inorganic phosphate.</text>
</comment>
<name>A0A8J2YYH2_9PROT</name>
<keyword evidence="1 4" id="KW-0963">Cytoplasm</keyword>
<comment type="catalytic activity">
    <reaction evidence="4">
        <text>3-amino-2-oxopropyl phosphate + 1-deoxy-D-xylulose 5-phosphate = pyridoxine 5'-phosphate + phosphate + 2 H2O + H(+)</text>
        <dbReference type="Rhea" id="RHEA:15265"/>
        <dbReference type="ChEBI" id="CHEBI:15377"/>
        <dbReference type="ChEBI" id="CHEBI:15378"/>
        <dbReference type="ChEBI" id="CHEBI:43474"/>
        <dbReference type="ChEBI" id="CHEBI:57279"/>
        <dbReference type="ChEBI" id="CHEBI:57792"/>
        <dbReference type="ChEBI" id="CHEBI:58589"/>
        <dbReference type="EC" id="2.6.99.2"/>
    </reaction>
</comment>
<feature type="binding site" evidence="4">
    <location>
        <begin position="219"/>
        <end position="220"/>
    </location>
    <ligand>
        <name>3-amino-2-oxopropyl phosphate</name>
        <dbReference type="ChEBI" id="CHEBI:57279"/>
    </ligand>
</feature>
<keyword evidence="3 4" id="KW-0664">Pyridoxine biosynthesis</keyword>
<dbReference type="NCBIfam" id="TIGR00559">
    <property type="entry name" value="pdxJ"/>
    <property type="match status" value="1"/>
</dbReference>
<dbReference type="AlphaFoldDB" id="A0A8J2YYH2"/>
<comment type="similarity">
    <text evidence="4">Belongs to the PNP synthase family.</text>
</comment>
<comment type="subunit">
    <text evidence="4">Homooctamer; tetramer of dimers.</text>
</comment>
<protein>
    <recommendedName>
        <fullName evidence="4 5">Pyridoxine 5'-phosphate synthase</fullName>
        <shortName evidence="4">PNP synthase</shortName>
        <ecNumber evidence="4 5">2.6.99.2</ecNumber>
    </recommendedName>
</protein>
<feature type="binding site" evidence="4">
    <location>
        <position position="198"/>
    </location>
    <ligand>
        <name>3-amino-2-oxopropyl phosphate</name>
        <dbReference type="ChEBI" id="CHEBI:57279"/>
    </ligand>
</feature>
<feature type="active site" description="Proton donor" evidence="4">
    <location>
        <position position="197"/>
    </location>
</feature>
<feature type="active site" description="Proton acceptor" evidence="4">
    <location>
        <position position="76"/>
    </location>
</feature>
<reference evidence="6" key="1">
    <citation type="journal article" date="2014" name="Int. J. Syst. Evol. Microbiol.">
        <title>Complete genome sequence of Corynebacterium casei LMG S-19264T (=DSM 44701T), isolated from a smear-ripened cheese.</title>
        <authorList>
            <consortium name="US DOE Joint Genome Institute (JGI-PGF)"/>
            <person name="Walter F."/>
            <person name="Albersmeier A."/>
            <person name="Kalinowski J."/>
            <person name="Ruckert C."/>
        </authorList>
    </citation>
    <scope>NUCLEOTIDE SEQUENCE</scope>
    <source>
        <strain evidence="6">CGMCC 1.15725</strain>
    </source>
</reference>
<sequence length="251" mass="27035">MAYVHQHLRLGVNIDHVATVRNARGGSHPEPLRAALLAAQAGADGITAHLREDRRHISDEDIDRLMTTINLPLNLEMAATDEMVAIALRHRPHAACLVPERREERTTEGGLDAVAGHNELAPKIAQLRDAGIRVSLFIAPDKAQLDMARRLGAPVVELHTGPYCHAAPGPERQRELERLAEAAAHGHALGLEVHAGHGLDYDTVRDVAALPEIAELNIGHFLIGEAIFVGLEASIHGMRQAMDAARAGAEA</sequence>
<evidence type="ECO:0000313" key="6">
    <source>
        <dbReference type="EMBL" id="GGF41057.1"/>
    </source>
</evidence>
<dbReference type="Pfam" id="PF03740">
    <property type="entry name" value="PdxJ"/>
    <property type="match status" value="1"/>
</dbReference>
<dbReference type="InterPro" id="IPR013785">
    <property type="entry name" value="Aldolase_TIM"/>
</dbReference>
<dbReference type="PANTHER" id="PTHR30456:SF0">
    <property type="entry name" value="PYRIDOXINE 5'-PHOSPHATE SYNTHASE"/>
    <property type="match status" value="1"/>
</dbReference>
<feature type="binding site" evidence="4">
    <location>
        <position position="56"/>
    </location>
    <ligand>
        <name>1-deoxy-D-xylulose 5-phosphate</name>
        <dbReference type="ChEBI" id="CHEBI:57792"/>
    </ligand>
</feature>
<dbReference type="GO" id="GO:0008615">
    <property type="term" value="P:pyridoxine biosynthetic process"/>
    <property type="evidence" value="ECO:0007669"/>
    <property type="project" value="UniProtKB-UniRule"/>
</dbReference>
<proteinExistence type="inferred from homology"/>
<evidence type="ECO:0000256" key="3">
    <source>
        <dbReference type="ARBA" id="ARBA00023096"/>
    </source>
</evidence>
<dbReference type="InterPro" id="IPR004569">
    <property type="entry name" value="PyrdxlP_synth_PdxJ"/>
</dbReference>
<evidence type="ECO:0000256" key="4">
    <source>
        <dbReference type="HAMAP-Rule" id="MF_00279"/>
    </source>
</evidence>
<dbReference type="SUPFAM" id="SSF63892">
    <property type="entry name" value="Pyridoxine 5'-phosphate synthase"/>
    <property type="match status" value="1"/>
</dbReference>
<organism evidence="6 7">
    <name type="scientific">Aliidongia dinghuensis</name>
    <dbReference type="NCBI Taxonomy" id="1867774"/>
    <lineage>
        <taxon>Bacteria</taxon>
        <taxon>Pseudomonadati</taxon>
        <taxon>Pseudomonadota</taxon>
        <taxon>Alphaproteobacteria</taxon>
        <taxon>Rhodospirillales</taxon>
        <taxon>Dongiaceae</taxon>
        <taxon>Aliidongia</taxon>
    </lineage>
</organism>
<dbReference type="GO" id="GO:0005829">
    <property type="term" value="C:cytosol"/>
    <property type="evidence" value="ECO:0007669"/>
    <property type="project" value="TreeGrafter"/>
</dbReference>
<keyword evidence="7" id="KW-1185">Reference proteome</keyword>
<dbReference type="NCBIfam" id="NF003625">
    <property type="entry name" value="PRK05265.1-3"/>
    <property type="match status" value="1"/>
</dbReference>
<dbReference type="PANTHER" id="PTHR30456">
    <property type="entry name" value="PYRIDOXINE 5'-PHOSPHATE SYNTHASE"/>
    <property type="match status" value="1"/>
</dbReference>
<evidence type="ECO:0000313" key="7">
    <source>
        <dbReference type="Proteomes" id="UP000646365"/>
    </source>
</evidence>
<dbReference type="CDD" id="cd00003">
    <property type="entry name" value="PNPsynthase"/>
    <property type="match status" value="1"/>
</dbReference>
<dbReference type="EC" id="2.6.99.2" evidence="4 5"/>
<gene>
    <name evidence="4 6" type="primary">pdxJ</name>
    <name evidence="6" type="ORF">GCM10011611_54390</name>
</gene>
<dbReference type="NCBIfam" id="NF003627">
    <property type="entry name" value="PRK05265.1-5"/>
    <property type="match status" value="1"/>
</dbReference>
<comment type="caution">
    <text evidence="6">The sequence shown here is derived from an EMBL/GenBank/DDBJ whole genome shotgun (WGS) entry which is preliminary data.</text>
</comment>
<feature type="binding site" evidence="4">
    <location>
        <position position="106"/>
    </location>
    <ligand>
        <name>1-deoxy-D-xylulose 5-phosphate</name>
        <dbReference type="ChEBI" id="CHEBI:57792"/>
    </ligand>
</feature>
<evidence type="ECO:0000256" key="1">
    <source>
        <dbReference type="ARBA" id="ARBA00022490"/>
    </source>
</evidence>
<comment type="subcellular location">
    <subcellularLocation>
        <location evidence="4">Cytoplasm</location>
    </subcellularLocation>
</comment>
<dbReference type="Proteomes" id="UP000646365">
    <property type="component" value="Unassembled WGS sequence"/>
</dbReference>
<comment type="pathway">
    <text evidence="4">Cofactor biosynthesis; pyridoxine 5'-phosphate biosynthesis; pyridoxine 5'-phosphate from D-erythrose 4-phosphate: step 5/5.</text>
</comment>
<evidence type="ECO:0000256" key="5">
    <source>
        <dbReference type="NCBIfam" id="TIGR00559"/>
    </source>
</evidence>
<dbReference type="GO" id="GO:0033856">
    <property type="term" value="F:pyridoxine 5'-phosphate synthase activity"/>
    <property type="evidence" value="ECO:0007669"/>
    <property type="project" value="UniProtKB-UniRule"/>
</dbReference>
<dbReference type="InterPro" id="IPR036130">
    <property type="entry name" value="Pyridoxine-5'_phos_synth"/>
</dbReference>
<feature type="active site" description="Proton acceptor" evidence="4">
    <location>
        <position position="49"/>
    </location>
</feature>
<feature type="binding site" evidence="4">
    <location>
        <position position="51"/>
    </location>
    <ligand>
        <name>1-deoxy-D-xylulose 5-phosphate</name>
        <dbReference type="ChEBI" id="CHEBI:57792"/>
    </ligand>
</feature>
<dbReference type="RefSeq" id="WP_189051319.1">
    <property type="nucleotide sequence ID" value="NZ_BMJQ01000017.1"/>
</dbReference>
<keyword evidence="2 4" id="KW-0808">Transferase</keyword>
<dbReference type="UniPathway" id="UPA00244">
    <property type="reaction ID" value="UER00313"/>
</dbReference>
<dbReference type="HAMAP" id="MF_00279">
    <property type="entry name" value="PdxJ"/>
    <property type="match status" value="1"/>
</dbReference>